<dbReference type="CDD" id="cd16325">
    <property type="entry name" value="LolA"/>
    <property type="match status" value="1"/>
</dbReference>
<reference evidence="3" key="1">
    <citation type="journal article" date="2014" name="Int. J. Syst. Evol. Microbiol.">
        <title>Complete genome sequence of Corynebacterium casei LMG S-19264T (=DSM 44701T), isolated from a smear-ripened cheese.</title>
        <authorList>
            <consortium name="US DOE Joint Genome Institute (JGI-PGF)"/>
            <person name="Walter F."/>
            <person name="Albersmeier A."/>
            <person name="Kalinowski J."/>
            <person name="Ruckert C."/>
        </authorList>
    </citation>
    <scope>NUCLEOTIDE SEQUENCE</scope>
    <source>
        <strain evidence="3">CGMCC 1.7081</strain>
    </source>
</reference>
<keyword evidence="3" id="KW-0449">Lipoprotein</keyword>
<sequence>MKQIAFACALALAAPLAVSLPLTLMAPAAARAAEKLPLSAISAYLNGITTAKSSFTQINDDGSLSTGQLFLKRPGRARFQYDPPSGAAVIVGAGAVVIHDPKSNQPPESYPLSRTPLSIILASHVDLGRANMVVGHDFDGTATIVTAQDPDHPDAGSIQLMFTAAPVELRKWVIEDASGARTTVILGALETGMELPGSLFTSGGGGVPSNLR</sequence>
<gene>
    <name evidence="3" type="ORF">GCM10010961_09190</name>
</gene>
<dbReference type="Proteomes" id="UP000611500">
    <property type="component" value="Unassembled WGS sequence"/>
</dbReference>
<dbReference type="AlphaFoldDB" id="A0A8J3H633"/>
<evidence type="ECO:0000313" key="4">
    <source>
        <dbReference type="Proteomes" id="UP000611500"/>
    </source>
</evidence>
<dbReference type="InterPro" id="IPR029046">
    <property type="entry name" value="LolA/LolB/LppX"/>
</dbReference>
<reference evidence="3" key="2">
    <citation type="submission" date="2020-09" db="EMBL/GenBank/DDBJ databases">
        <authorList>
            <person name="Sun Q."/>
            <person name="Zhou Y."/>
        </authorList>
    </citation>
    <scope>NUCLEOTIDE SEQUENCE</scope>
    <source>
        <strain evidence="3">CGMCC 1.7081</strain>
    </source>
</reference>
<dbReference type="PANTHER" id="PTHR35869">
    <property type="entry name" value="OUTER-MEMBRANE LIPOPROTEIN CARRIER PROTEIN"/>
    <property type="match status" value="1"/>
</dbReference>
<accession>A0A8J3H633</accession>
<comment type="caution">
    <text evidence="3">The sequence shown here is derived from an EMBL/GenBank/DDBJ whole genome shotgun (WGS) entry which is preliminary data.</text>
</comment>
<evidence type="ECO:0000256" key="2">
    <source>
        <dbReference type="SAM" id="SignalP"/>
    </source>
</evidence>
<feature type="signal peptide" evidence="2">
    <location>
        <begin position="1"/>
        <end position="32"/>
    </location>
</feature>
<name>A0A8J3H633_9RHOB</name>
<dbReference type="PANTHER" id="PTHR35869:SF1">
    <property type="entry name" value="OUTER-MEMBRANE LIPOPROTEIN CARRIER PROTEIN"/>
    <property type="match status" value="1"/>
</dbReference>
<evidence type="ECO:0000313" key="3">
    <source>
        <dbReference type="EMBL" id="GHG83640.1"/>
    </source>
</evidence>
<dbReference type="EMBL" id="BNAP01000002">
    <property type="protein sequence ID" value="GHG83640.1"/>
    <property type="molecule type" value="Genomic_DNA"/>
</dbReference>
<organism evidence="3 4">
    <name type="scientific">Pseudodonghicola xiamenensis</name>
    <dbReference type="NCBI Taxonomy" id="337702"/>
    <lineage>
        <taxon>Bacteria</taxon>
        <taxon>Pseudomonadati</taxon>
        <taxon>Pseudomonadota</taxon>
        <taxon>Alphaproteobacteria</taxon>
        <taxon>Rhodobacterales</taxon>
        <taxon>Paracoccaceae</taxon>
        <taxon>Pseudodonghicola</taxon>
    </lineage>
</organism>
<keyword evidence="1 2" id="KW-0732">Signal</keyword>
<evidence type="ECO:0000256" key="1">
    <source>
        <dbReference type="ARBA" id="ARBA00022729"/>
    </source>
</evidence>
<dbReference type="RefSeq" id="WP_028092867.1">
    <property type="nucleotide sequence ID" value="NZ_BNAP01000002.1"/>
</dbReference>
<dbReference type="SUPFAM" id="SSF89392">
    <property type="entry name" value="Prokaryotic lipoproteins and lipoprotein localization factors"/>
    <property type="match status" value="1"/>
</dbReference>
<dbReference type="InterPro" id="IPR004564">
    <property type="entry name" value="OM_lipoprot_carrier_LolA-like"/>
</dbReference>
<dbReference type="Gene3D" id="2.50.20.10">
    <property type="entry name" value="Lipoprotein localisation LolA/LolB/LppX"/>
    <property type="match status" value="1"/>
</dbReference>
<proteinExistence type="predicted"/>
<dbReference type="Pfam" id="PF03548">
    <property type="entry name" value="LolA"/>
    <property type="match status" value="1"/>
</dbReference>
<feature type="chain" id="PRO_5035276997" evidence="2">
    <location>
        <begin position="33"/>
        <end position="212"/>
    </location>
</feature>
<protein>
    <submittedName>
        <fullName evidence="3">Outer-membrane lipoprotein carrier protein</fullName>
    </submittedName>
</protein>
<keyword evidence="4" id="KW-1185">Reference proteome</keyword>